<proteinExistence type="predicted"/>
<keyword evidence="2" id="KW-1185">Reference proteome</keyword>
<dbReference type="EMBL" id="BLRY01000044">
    <property type="protein sequence ID" value="GFP27565.1"/>
    <property type="molecule type" value="Genomic_DNA"/>
</dbReference>
<protein>
    <submittedName>
        <fullName evidence="1">Uncharacterized protein</fullName>
    </submittedName>
</protein>
<dbReference type="Proteomes" id="UP000591948">
    <property type="component" value="Unassembled WGS sequence"/>
</dbReference>
<sequence length="60" mass="7044">MKRQVCIGLSEELKKRIEIKAKRSHRNFTNQVEDYLQIALIAEDNPDVPFEFIRDTLVSP</sequence>
<accession>A0A6V8P4M1</accession>
<gene>
    <name evidence="1" type="ORF">HKBW3S33_00977</name>
</gene>
<dbReference type="InterPro" id="IPR021831">
    <property type="entry name" value="ParD-like"/>
</dbReference>
<evidence type="ECO:0000313" key="2">
    <source>
        <dbReference type="Proteomes" id="UP000591948"/>
    </source>
</evidence>
<reference evidence="1 2" key="1">
    <citation type="journal article" date="2020" name="Front. Microbiol.">
        <title>Single-cell genomics of novel Actinobacteria with the Wood-Ljungdahl pathway discovered in a serpentinizing system.</title>
        <authorList>
            <person name="Merino N."/>
            <person name="Kawai M."/>
            <person name="Boyd E.S."/>
            <person name="Colman D.R."/>
            <person name="McGlynn S.E."/>
            <person name="Nealson K.H."/>
            <person name="Kurokawa K."/>
            <person name="Hongoh Y."/>
        </authorList>
    </citation>
    <scope>NUCLEOTIDE SEQUENCE [LARGE SCALE GENOMIC DNA]</scope>
    <source>
        <strain evidence="1 2">S33</strain>
    </source>
</reference>
<comment type="caution">
    <text evidence="1">The sequence shown here is derived from an EMBL/GenBank/DDBJ whole genome shotgun (WGS) entry which is preliminary data.</text>
</comment>
<name>A0A6V8P4M1_9ACTN</name>
<evidence type="ECO:0000313" key="1">
    <source>
        <dbReference type="EMBL" id="GFP27565.1"/>
    </source>
</evidence>
<organism evidence="1 2">
    <name type="scientific">Candidatus Hakubella thermalkaliphila</name>
    <dbReference type="NCBI Taxonomy" id="2754717"/>
    <lineage>
        <taxon>Bacteria</taxon>
        <taxon>Bacillati</taxon>
        <taxon>Actinomycetota</taxon>
        <taxon>Actinomycetota incertae sedis</taxon>
        <taxon>Candidatus Hakubellales</taxon>
        <taxon>Candidatus Hakubellaceae</taxon>
        <taxon>Candidatus Hakubella</taxon>
    </lineage>
</organism>
<dbReference type="Pfam" id="PF11903">
    <property type="entry name" value="ParD_like"/>
    <property type="match status" value="1"/>
</dbReference>